<evidence type="ECO:0000256" key="11">
    <source>
        <dbReference type="ARBA" id="ARBA00041121"/>
    </source>
</evidence>
<dbReference type="Proteomes" id="UP001176940">
    <property type="component" value="Unassembled WGS sequence"/>
</dbReference>
<evidence type="ECO:0000256" key="1">
    <source>
        <dbReference type="ARBA" id="ARBA00004434"/>
    </source>
</evidence>
<keyword evidence="2" id="KW-0813">Transport</keyword>
<gene>
    <name evidence="13" type="ORF">RIMI_LOCUS11686980</name>
</gene>
<name>A0ABN9LPQ7_9NEOB</name>
<comment type="similarity">
    <text evidence="10">Belongs to the complex IV NDUFA4 subunit family.</text>
</comment>
<keyword evidence="5" id="KW-0999">Mitochondrion inner membrane</keyword>
<keyword evidence="7 12" id="KW-1133">Transmembrane helix</keyword>
<keyword evidence="6" id="KW-0249">Electron transport</keyword>
<dbReference type="PANTHER" id="PTHR14256">
    <property type="entry name" value="NADH-UBIQUINONE OXIDOREDUCTASE MLRQ SUBUNIT"/>
    <property type="match status" value="1"/>
</dbReference>
<accession>A0ABN9LPQ7</accession>
<keyword evidence="4 12" id="KW-0812">Transmembrane</keyword>
<protein>
    <recommendedName>
        <fullName evidence="11">Cytochrome c oxidase subunit NDUFA4</fullName>
    </recommendedName>
</protein>
<proteinExistence type="inferred from homology"/>
<organism evidence="13 14">
    <name type="scientific">Ranitomeya imitator</name>
    <name type="common">mimic poison frog</name>
    <dbReference type="NCBI Taxonomy" id="111125"/>
    <lineage>
        <taxon>Eukaryota</taxon>
        <taxon>Metazoa</taxon>
        <taxon>Chordata</taxon>
        <taxon>Craniata</taxon>
        <taxon>Vertebrata</taxon>
        <taxon>Euteleostomi</taxon>
        <taxon>Amphibia</taxon>
        <taxon>Batrachia</taxon>
        <taxon>Anura</taxon>
        <taxon>Neobatrachia</taxon>
        <taxon>Hyloidea</taxon>
        <taxon>Dendrobatidae</taxon>
        <taxon>Dendrobatinae</taxon>
        <taxon>Ranitomeya</taxon>
    </lineage>
</organism>
<dbReference type="InterPro" id="IPR010530">
    <property type="entry name" value="B12D"/>
</dbReference>
<evidence type="ECO:0000256" key="7">
    <source>
        <dbReference type="ARBA" id="ARBA00022989"/>
    </source>
</evidence>
<dbReference type="Pfam" id="PF06522">
    <property type="entry name" value="B12D"/>
    <property type="match status" value="1"/>
</dbReference>
<evidence type="ECO:0000256" key="3">
    <source>
        <dbReference type="ARBA" id="ARBA00022660"/>
    </source>
</evidence>
<evidence type="ECO:0000256" key="2">
    <source>
        <dbReference type="ARBA" id="ARBA00022448"/>
    </source>
</evidence>
<evidence type="ECO:0000256" key="9">
    <source>
        <dbReference type="ARBA" id="ARBA00023136"/>
    </source>
</evidence>
<dbReference type="PANTHER" id="PTHR14256:SF4">
    <property type="entry name" value="CYTOCHROME C OXIDASE SUBUNIT NDUFA4"/>
    <property type="match status" value="1"/>
</dbReference>
<evidence type="ECO:0000256" key="10">
    <source>
        <dbReference type="ARBA" id="ARBA00038186"/>
    </source>
</evidence>
<dbReference type="EMBL" id="CAUEEQ010026751">
    <property type="protein sequence ID" value="CAJ0947455.1"/>
    <property type="molecule type" value="Genomic_DNA"/>
</dbReference>
<evidence type="ECO:0000256" key="8">
    <source>
        <dbReference type="ARBA" id="ARBA00023128"/>
    </source>
</evidence>
<reference evidence="13" key="1">
    <citation type="submission" date="2023-07" db="EMBL/GenBank/DDBJ databases">
        <authorList>
            <person name="Stuckert A."/>
        </authorList>
    </citation>
    <scope>NUCLEOTIDE SEQUENCE</scope>
</reference>
<evidence type="ECO:0000256" key="6">
    <source>
        <dbReference type="ARBA" id="ARBA00022982"/>
    </source>
</evidence>
<evidence type="ECO:0000313" key="13">
    <source>
        <dbReference type="EMBL" id="CAJ0947455.1"/>
    </source>
</evidence>
<keyword evidence="14" id="KW-1185">Reference proteome</keyword>
<keyword evidence="9 12" id="KW-0472">Membrane</keyword>
<feature type="transmembrane region" description="Helical" evidence="12">
    <location>
        <begin position="49"/>
        <end position="68"/>
    </location>
</feature>
<evidence type="ECO:0000313" key="14">
    <source>
        <dbReference type="Proteomes" id="UP001176940"/>
    </source>
</evidence>
<sequence>MSPRPPDLTSLIDRRKQRLCEGIRAHGGDSAAAIMFRTMLTHARKHPSLIPLFLFVGLGGAGSLLYALRVTMSSPEVVWDKKNNPDPWSKKSPNYQYKFYNETIDYKNLKKEGPDF</sequence>
<comment type="subcellular location">
    <subcellularLocation>
        <location evidence="1">Mitochondrion inner membrane</location>
        <topology evidence="1">Single-pass membrane protein</topology>
    </subcellularLocation>
</comment>
<keyword evidence="8" id="KW-0496">Mitochondrion</keyword>
<evidence type="ECO:0000256" key="4">
    <source>
        <dbReference type="ARBA" id="ARBA00022692"/>
    </source>
</evidence>
<comment type="caution">
    <text evidence="13">The sequence shown here is derived from an EMBL/GenBank/DDBJ whole genome shotgun (WGS) entry which is preliminary data.</text>
</comment>
<evidence type="ECO:0000256" key="12">
    <source>
        <dbReference type="SAM" id="Phobius"/>
    </source>
</evidence>
<evidence type="ECO:0000256" key="5">
    <source>
        <dbReference type="ARBA" id="ARBA00022792"/>
    </source>
</evidence>
<keyword evidence="3" id="KW-0679">Respiratory chain</keyword>